<feature type="domain" description="HTH cro/C1-type" evidence="1">
    <location>
        <begin position="25"/>
        <end position="79"/>
    </location>
</feature>
<dbReference type="InterPro" id="IPR001387">
    <property type="entry name" value="Cro/C1-type_HTH"/>
</dbReference>
<protein>
    <submittedName>
        <fullName evidence="2">Helix-turn-helix domain-containing protein</fullName>
    </submittedName>
</protein>
<dbReference type="InterPro" id="IPR010982">
    <property type="entry name" value="Lambda_DNA-bd_dom_sf"/>
</dbReference>
<dbReference type="Pfam" id="PF01381">
    <property type="entry name" value="HTH_3"/>
    <property type="match status" value="1"/>
</dbReference>
<dbReference type="CDD" id="cd00093">
    <property type="entry name" value="HTH_XRE"/>
    <property type="match status" value="1"/>
</dbReference>
<dbReference type="STRING" id="408657.SAMN04487995_5473"/>
<dbReference type="RefSeq" id="WP_229209801.1">
    <property type="nucleotide sequence ID" value="NZ_FNXY01000010.1"/>
</dbReference>
<dbReference type="SUPFAM" id="SSF47413">
    <property type="entry name" value="lambda repressor-like DNA-binding domains"/>
    <property type="match status" value="1"/>
</dbReference>
<dbReference type="Proteomes" id="UP000199532">
    <property type="component" value="Unassembled WGS sequence"/>
</dbReference>
<keyword evidence="3" id="KW-1185">Reference proteome</keyword>
<reference evidence="2 3" key="1">
    <citation type="submission" date="2016-10" db="EMBL/GenBank/DDBJ databases">
        <authorList>
            <person name="de Groot N.N."/>
        </authorList>
    </citation>
    <scope>NUCLEOTIDE SEQUENCE [LARGE SCALE GENOMIC DNA]</scope>
    <source>
        <strain evidence="2 3">DSM 19938</strain>
    </source>
</reference>
<proteinExistence type="predicted"/>
<dbReference type="Gene3D" id="1.10.260.40">
    <property type="entry name" value="lambda repressor-like DNA-binding domains"/>
    <property type="match status" value="1"/>
</dbReference>
<dbReference type="SMART" id="SM00530">
    <property type="entry name" value="HTH_XRE"/>
    <property type="match status" value="1"/>
</dbReference>
<gene>
    <name evidence="2" type="ORF">SAMN04487995_5473</name>
</gene>
<evidence type="ECO:0000259" key="1">
    <source>
        <dbReference type="PROSITE" id="PS50943"/>
    </source>
</evidence>
<sequence>MNTMNSATANNTSSPFTMNLMGLKVRKLREIYGYSQEFVAFQIGISQAAYSKKESGRTDLSLSCLSKLANIYCISMIDLISLNTQELLLKVIQTDSKMSSLV</sequence>
<dbReference type="EMBL" id="FNXY01000010">
    <property type="protein sequence ID" value="SEJ61288.1"/>
    <property type="molecule type" value="Genomic_DNA"/>
</dbReference>
<evidence type="ECO:0000313" key="2">
    <source>
        <dbReference type="EMBL" id="SEJ61288.1"/>
    </source>
</evidence>
<dbReference type="PROSITE" id="PS50943">
    <property type="entry name" value="HTH_CROC1"/>
    <property type="match status" value="1"/>
</dbReference>
<evidence type="ECO:0000313" key="3">
    <source>
        <dbReference type="Proteomes" id="UP000199532"/>
    </source>
</evidence>
<dbReference type="GO" id="GO:0003677">
    <property type="term" value="F:DNA binding"/>
    <property type="evidence" value="ECO:0007669"/>
    <property type="project" value="InterPro"/>
</dbReference>
<name>A0A1H7A795_9BACT</name>
<organism evidence="2 3">
    <name type="scientific">Dyadobacter koreensis</name>
    <dbReference type="NCBI Taxonomy" id="408657"/>
    <lineage>
        <taxon>Bacteria</taxon>
        <taxon>Pseudomonadati</taxon>
        <taxon>Bacteroidota</taxon>
        <taxon>Cytophagia</taxon>
        <taxon>Cytophagales</taxon>
        <taxon>Spirosomataceae</taxon>
        <taxon>Dyadobacter</taxon>
    </lineage>
</organism>
<accession>A0A1H7A795</accession>
<dbReference type="AlphaFoldDB" id="A0A1H7A795"/>